<protein>
    <recommendedName>
        <fullName evidence="1">RNase H type-1 domain-containing protein</fullName>
    </recommendedName>
</protein>
<dbReference type="Proteomes" id="UP000230767">
    <property type="component" value="Unassembled WGS sequence"/>
</dbReference>
<gene>
    <name evidence="2" type="ORF">COY73_00825</name>
</gene>
<dbReference type="InterPro" id="IPR036397">
    <property type="entry name" value="RNaseH_sf"/>
</dbReference>
<evidence type="ECO:0000259" key="1">
    <source>
        <dbReference type="PROSITE" id="PS50879"/>
    </source>
</evidence>
<dbReference type="PANTHER" id="PTHR46387:SF2">
    <property type="entry name" value="RIBONUCLEASE HI"/>
    <property type="match status" value="1"/>
</dbReference>
<dbReference type="Pfam" id="PF13456">
    <property type="entry name" value="RVT_3"/>
    <property type="match status" value="1"/>
</dbReference>
<proteinExistence type="predicted"/>
<evidence type="ECO:0000313" key="2">
    <source>
        <dbReference type="EMBL" id="PIY89479.1"/>
    </source>
</evidence>
<evidence type="ECO:0000313" key="3">
    <source>
        <dbReference type="Proteomes" id="UP000230767"/>
    </source>
</evidence>
<dbReference type="GO" id="GO:0003676">
    <property type="term" value="F:nucleic acid binding"/>
    <property type="evidence" value="ECO:0007669"/>
    <property type="project" value="InterPro"/>
</dbReference>
<dbReference type="InterPro" id="IPR012337">
    <property type="entry name" value="RNaseH-like_sf"/>
</dbReference>
<dbReference type="PANTHER" id="PTHR46387">
    <property type="entry name" value="POLYNUCLEOTIDYL TRANSFERASE, RIBONUCLEASE H-LIKE SUPERFAMILY PROTEIN"/>
    <property type="match status" value="1"/>
</dbReference>
<dbReference type="PROSITE" id="PS50879">
    <property type="entry name" value="RNASE_H_1"/>
    <property type="match status" value="1"/>
</dbReference>
<dbReference type="SUPFAM" id="SSF53098">
    <property type="entry name" value="Ribonuclease H-like"/>
    <property type="match status" value="1"/>
</dbReference>
<dbReference type="Gene3D" id="3.30.420.10">
    <property type="entry name" value="Ribonuclease H-like superfamily/Ribonuclease H"/>
    <property type="match status" value="1"/>
</dbReference>
<organism evidence="2 3">
    <name type="scientific">Candidatus Nealsonbacteria bacterium CG_4_10_14_0_8_um_filter_37_14</name>
    <dbReference type="NCBI Taxonomy" id="1974684"/>
    <lineage>
        <taxon>Bacteria</taxon>
        <taxon>Candidatus Nealsoniibacteriota</taxon>
    </lineage>
</organism>
<feature type="domain" description="RNase H type-1" evidence="1">
    <location>
        <begin position="1"/>
        <end position="138"/>
    </location>
</feature>
<comment type="caution">
    <text evidence="2">The sequence shown here is derived from an EMBL/GenBank/DDBJ whole genome shotgun (WGS) entry which is preliminary data.</text>
</comment>
<sequence>MKKIIIYTDGGARGNPGPAAIGTIFCNEKGEIFKKCSEYLGENFTNNEAEYQAVIFALKKFKALFGKKLAALTEIELRSDSELLVKQLNGEYKILDPKIQPLFIAIWNLKMDFKKVKFKLISRTKNQEADRLVNEVLNEQVKIQPLNV</sequence>
<dbReference type="CDD" id="cd09279">
    <property type="entry name" value="RNase_HI_like"/>
    <property type="match status" value="1"/>
</dbReference>
<reference evidence="3" key="1">
    <citation type="submission" date="2017-09" db="EMBL/GenBank/DDBJ databases">
        <title>Depth-based differentiation of microbial function through sediment-hosted aquifers and enrichment of novel symbionts in the deep terrestrial subsurface.</title>
        <authorList>
            <person name="Probst A.J."/>
            <person name="Ladd B."/>
            <person name="Jarett J.K."/>
            <person name="Geller-Mcgrath D.E."/>
            <person name="Sieber C.M.K."/>
            <person name="Emerson J.B."/>
            <person name="Anantharaman K."/>
            <person name="Thomas B.C."/>
            <person name="Malmstrom R."/>
            <person name="Stieglmeier M."/>
            <person name="Klingl A."/>
            <person name="Woyke T."/>
            <person name="Ryan C.M."/>
            <person name="Banfield J.F."/>
        </authorList>
    </citation>
    <scope>NUCLEOTIDE SEQUENCE [LARGE SCALE GENOMIC DNA]</scope>
</reference>
<dbReference type="AlphaFoldDB" id="A0A2M7R6Y0"/>
<dbReference type="GO" id="GO:0004523">
    <property type="term" value="F:RNA-DNA hybrid ribonuclease activity"/>
    <property type="evidence" value="ECO:0007669"/>
    <property type="project" value="InterPro"/>
</dbReference>
<accession>A0A2M7R6Y0</accession>
<dbReference type="EMBL" id="PFLW01000023">
    <property type="protein sequence ID" value="PIY89479.1"/>
    <property type="molecule type" value="Genomic_DNA"/>
</dbReference>
<dbReference type="InterPro" id="IPR002156">
    <property type="entry name" value="RNaseH_domain"/>
</dbReference>
<name>A0A2M7R6Y0_9BACT</name>